<evidence type="ECO:0000313" key="3">
    <source>
        <dbReference type="Proteomes" id="UP001603857"/>
    </source>
</evidence>
<accession>A0ABD1MW09</accession>
<organism evidence="2 3">
    <name type="scientific">Flemingia macrophylla</name>
    <dbReference type="NCBI Taxonomy" id="520843"/>
    <lineage>
        <taxon>Eukaryota</taxon>
        <taxon>Viridiplantae</taxon>
        <taxon>Streptophyta</taxon>
        <taxon>Embryophyta</taxon>
        <taxon>Tracheophyta</taxon>
        <taxon>Spermatophyta</taxon>
        <taxon>Magnoliopsida</taxon>
        <taxon>eudicotyledons</taxon>
        <taxon>Gunneridae</taxon>
        <taxon>Pentapetalae</taxon>
        <taxon>rosids</taxon>
        <taxon>fabids</taxon>
        <taxon>Fabales</taxon>
        <taxon>Fabaceae</taxon>
        <taxon>Papilionoideae</taxon>
        <taxon>50 kb inversion clade</taxon>
        <taxon>NPAAA clade</taxon>
        <taxon>indigoferoid/millettioid clade</taxon>
        <taxon>Phaseoleae</taxon>
        <taxon>Flemingia</taxon>
    </lineage>
</organism>
<dbReference type="AlphaFoldDB" id="A0ABD1MW09"/>
<protein>
    <submittedName>
        <fullName evidence="2">Uncharacterized protein</fullName>
    </submittedName>
</protein>
<dbReference type="EMBL" id="JBGMDY010000003">
    <property type="protein sequence ID" value="KAL2339989.1"/>
    <property type="molecule type" value="Genomic_DNA"/>
</dbReference>
<feature type="compositionally biased region" description="Polar residues" evidence="1">
    <location>
        <begin position="1"/>
        <end position="13"/>
    </location>
</feature>
<sequence length="59" mass="6453">MSNYPDSSISTSRVIMPNTGAVTKERPNSSSVVDSKGIEDQVYYLKNGDDVPPFPTECQ</sequence>
<evidence type="ECO:0000313" key="2">
    <source>
        <dbReference type="EMBL" id="KAL2339989.1"/>
    </source>
</evidence>
<keyword evidence="3" id="KW-1185">Reference proteome</keyword>
<comment type="caution">
    <text evidence="2">The sequence shown here is derived from an EMBL/GenBank/DDBJ whole genome shotgun (WGS) entry which is preliminary data.</text>
</comment>
<proteinExistence type="predicted"/>
<evidence type="ECO:0000256" key="1">
    <source>
        <dbReference type="SAM" id="MobiDB-lite"/>
    </source>
</evidence>
<reference evidence="2 3" key="1">
    <citation type="submission" date="2024-08" db="EMBL/GenBank/DDBJ databases">
        <title>Insights into the chromosomal genome structure of Flemingia macrophylla.</title>
        <authorList>
            <person name="Ding Y."/>
            <person name="Zhao Y."/>
            <person name="Bi W."/>
            <person name="Wu M."/>
            <person name="Zhao G."/>
            <person name="Gong Y."/>
            <person name="Li W."/>
            <person name="Zhang P."/>
        </authorList>
    </citation>
    <scope>NUCLEOTIDE SEQUENCE [LARGE SCALE GENOMIC DNA]</scope>
    <source>
        <strain evidence="2">DYQJB</strain>
        <tissue evidence="2">Leaf</tissue>
    </source>
</reference>
<name>A0ABD1MW09_9FABA</name>
<dbReference type="Proteomes" id="UP001603857">
    <property type="component" value="Unassembled WGS sequence"/>
</dbReference>
<feature type="region of interest" description="Disordered" evidence="1">
    <location>
        <begin position="1"/>
        <end position="32"/>
    </location>
</feature>
<gene>
    <name evidence="2" type="ORF">Fmac_007929</name>
</gene>